<dbReference type="Proteomes" id="UP000006804">
    <property type="component" value="Chromosome"/>
</dbReference>
<comment type="similarity">
    <text evidence="8">Belongs to the TRAP transporter small permease family.</text>
</comment>
<feature type="transmembrane region" description="Helical" evidence="9">
    <location>
        <begin position="91"/>
        <end position="112"/>
    </location>
</feature>
<dbReference type="KEGG" id="tta:Theth_0195"/>
<keyword evidence="12" id="KW-1185">Reference proteome</keyword>
<dbReference type="EMBL" id="CP002351">
    <property type="protein sequence ID" value="AEH50297.1"/>
    <property type="molecule type" value="Genomic_DNA"/>
</dbReference>
<keyword evidence="6 9" id="KW-1133">Transmembrane helix</keyword>
<dbReference type="Pfam" id="PF04290">
    <property type="entry name" value="DctQ"/>
    <property type="match status" value="1"/>
</dbReference>
<evidence type="ECO:0000256" key="8">
    <source>
        <dbReference type="ARBA" id="ARBA00038436"/>
    </source>
</evidence>
<dbReference type="STRING" id="688269.Theth_0195"/>
<accession>F7YV13</accession>
<dbReference type="PANTHER" id="PTHR35011">
    <property type="entry name" value="2,3-DIKETO-L-GULONATE TRAP TRANSPORTER SMALL PERMEASE PROTEIN YIAM"/>
    <property type="match status" value="1"/>
</dbReference>
<evidence type="ECO:0000256" key="4">
    <source>
        <dbReference type="ARBA" id="ARBA00022519"/>
    </source>
</evidence>
<comment type="subcellular location">
    <subcellularLocation>
        <location evidence="1">Cell inner membrane</location>
        <topology evidence="1">Multi-pass membrane protein</topology>
    </subcellularLocation>
</comment>
<dbReference type="HOGENOM" id="CLU_086356_9_4_0"/>
<evidence type="ECO:0000256" key="9">
    <source>
        <dbReference type="SAM" id="Phobius"/>
    </source>
</evidence>
<dbReference type="RefSeq" id="WP_013931520.1">
    <property type="nucleotide sequence ID" value="NC_015707.1"/>
</dbReference>
<organism evidence="11 12">
    <name type="scientific">Pseudothermotoga thermarum DSM 5069</name>
    <dbReference type="NCBI Taxonomy" id="688269"/>
    <lineage>
        <taxon>Bacteria</taxon>
        <taxon>Thermotogati</taxon>
        <taxon>Thermotogota</taxon>
        <taxon>Thermotogae</taxon>
        <taxon>Thermotogales</taxon>
        <taxon>Thermotogaceae</taxon>
        <taxon>Pseudothermotoga</taxon>
    </lineage>
</organism>
<dbReference type="GO" id="GO:0015740">
    <property type="term" value="P:C4-dicarboxylate transport"/>
    <property type="evidence" value="ECO:0007669"/>
    <property type="project" value="TreeGrafter"/>
</dbReference>
<dbReference type="InterPro" id="IPR007387">
    <property type="entry name" value="TRAP_DctQ"/>
</dbReference>
<evidence type="ECO:0000313" key="12">
    <source>
        <dbReference type="Proteomes" id="UP000006804"/>
    </source>
</evidence>
<dbReference type="PANTHER" id="PTHR35011:SF2">
    <property type="entry name" value="2,3-DIKETO-L-GULONATE TRAP TRANSPORTER SMALL PERMEASE PROTEIN YIAM"/>
    <property type="match status" value="1"/>
</dbReference>
<evidence type="ECO:0000256" key="2">
    <source>
        <dbReference type="ARBA" id="ARBA00022448"/>
    </source>
</evidence>
<evidence type="ECO:0000256" key="6">
    <source>
        <dbReference type="ARBA" id="ARBA00022989"/>
    </source>
</evidence>
<reference evidence="11 12" key="1">
    <citation type="submission" date="2010-11" db="EMBL/GenBank/DDBJ databases">
        <title>The complete genome of Thermotoga thermarum DSM 5069.</title>
        <authorList>
            <consortium name="US DOE Joint Genome Institute (JGI-PGF)"/>
            <person name="Lucas S."/>
            <person name="Copeland A."/>
            <person name="Lapidus A."/>
            <person name="Bruce D."/>
            <person name="Goodwin L."/>
            <person name="Pitluck S."/>
            <person name="Kyrpides N."/>
            <person name="Mavromatis K."/>
            <person name="Ivanova N."/>
            <person name="Zeytun A."/>
            <person name="Brettin T."/>
            <person name="Detter J.C."/>
            <person name="Tapia R."/>
            <person name="Han C."/>
            <person name="Land M."/>
            <person name="Hauser L."/>
            <person name="Markowitz V."/>
            <person name="Cheng J.-F."/>
            <person name="Hugenholtz P."/>
            <person name="Woyke T."/>
            <person name="Wu D."/>
            <person name="Spring S."/>
            <person name="Schroeder M."/>
            <person name="Brambilla E."/>
            <person name="Klenk H.-P."/>
            <person name="Eisen J.A."/>
        </authorList>
    </citation>
    <scope>NUCLEOTIDE SEQUENCE [LARGE SCALE GENOMIC DNA]</scope>
    <source>
        <strain evidence="11 12">DSM 5069</strain>
    </source>
</reference>
<evidence type="ECO:0000256" key="3">
    <source>
        <dbReference type="ARBA" id="ARBA00022475"/>
    </source>
</evidence>
<gene>
    <name evidence="11" type="ORF">Theth_0195</name>
</gene>
<keyword evidence="7 9" id="KW-0472">Membrane</keyword>
<dbReference type="PATRIC" id="fig|688269.3.peg.200"/>
<protein>
    <submittedName>
        <fullName evidence="11">Tripartite ATP-independent periplasmic transporter DctQ component</fullName>
    </submittedName>
</protein>
<keyword evidence="3" id="KW-1003">Cell membrane</keyword>
<sequence length="164" mass="18435">MSFSKLFKTLSDILDKVIGGIVFTCIVGMIVIVTLQIISRVFFRAIVGTEELSRYLLVWASFLGATMAYKRGMHTSVQFLLEKSSKLTRKTLLIVGILLCMFFFAASFLAAFKLISLQIFQISPALKLPMRFVYLALPISFSVMLIHSVSLLLENLSKKDLRGQ</sequence>
<dbReference type="GO" id="GO:0005886">
    <property type="term" value="C:plasma membrane"/>
    <property type="evidence" value="ECO:0007669"/>
    <property type="project" value="UniProtKB-SubCell"/>
</dbReference>
<evidence type="ECO:0000259" key="10">
    <source>
        <dbReference type="Pfam" id="PF04290"/>
    </source>
</evidence>
<keyword evidence="2" id="KW-0813">Transport</keyword>
<keyword evidence="4" id="KW-0997">Cell inner membrane</keyword>
<evidence type="ECO:0000256" key="5">
    <source>
        <dbReference type="ARBA" id="ARBA00022692"/>
    </source>
</evidence>
<feature type="domain" description="Tripartite ATP-independent periplasmic transporters DctQ component" evidence="10">
    <location>
        <begin position="29"/>
        <end position="156"/>
    </location>
</feature>
<dbReference type="GO" id="GO:0022857">
    <property type="term" value="F:transmembrane transporter activity"/>
    <property type="evidence" value="ECO:0007669"/>
    <property type="project" value="TreeGrafter"/>
</dbReference>
<feature type="transmembrane region" description="Helical" evidence="9">
    <location>
        <begin position="21"/>
        <end position="46"/>
    </location>
</feature>
<feature type="transmembrane region" description="Helical" evidence="9">
    <location>
        <begin position="132"/>
        <end position="153"/>
    </location>
</feature>
<keyword evidence="5 9" id="KW-0812">Transmembrane</keyword>
<name>F7YV13_9THEM</name>
<dbReference type="AlphaFoldDB" id="F7YV13"/>
<evidence type="ECO:0000313" key="11">
    <source>
        <dbReference type="EMBL" id="AEH50297.1"/>
    </source>
</evidence>
<dbReference type="eggNOG" id="COG3090">
    <property type="taxonomic scope" value="Bacteria"/>
</dbReference>
<evidence type="ECO:0000256" key="1">
    <source>
        <dbReference type="ARBA" id="ARBA00004429"/>
    </source>
</evidence>
<evidence type="ECO:0000256" key="7">
    <source>
        <dbReference type="ARBA" id="ARBA00023136"/>
    </source>
</evidence>
<dbReference type="InterPro" id="IPR055348">
    <property type="entry name" value="DctQ"/>
</dbReference>
<proteinExistence type="inferred from homology"/>